<organism evidence="1 2">
    <name type="scientific">Melastoma candidum</name>
    <dbReference type="NCBI Taxonomy" id="119954"/>
    <lineage>
        <taxon>Eukaryota</taxon>
        <taxon>Viridiplantae</taxon>
        <taxon>Streptophyta</taxon>
        <taxon>Embryophyta</taxon>
        <taxon>Tracheophyta</taxon>
        <taxon>Spermatophyta</taxon>
        <taxon>Magnoliopsida</taxon>
        <taxon>eudicotyledons</taxon>
        <taxon>Gunneridae</taxon>
        <taxon>Pentapetalae</taxon>
        <taxon>rosids</taxon>
        <taxon>malvids</taxon>
        <taxon>Myrtales</taxon>
        <taxon>Melastomataceae</taxon>
        <taxon>Melastomatoideae</taxon>
        <taxon>Melastomateae</taxon>
        <taxon>Melastoma</taxon>
    </lineage>
</organism>
<gene>
    <name evidence="1" type="ORF">MLD38_013808</name>
</gene>
<comment type="caution">
    <text evidence="1">The sequence shown here is derived from an EMBL/GenBank/DDBJ whole genome shotgun (WGS) entry which is preliminary data.</text>
</comment>
<dbReference type="Proteomes" id="UP001057402">
    <property type="component" value="Chromosome 4"/>
</dbReference>
<proteinExistence type="predicted"/>
<protein>
    <submittedName>
        <fullName evidence="1">Uncharacterized protein</fullName>
    </submittedName>
</protein>
<evidence type="ECO:0000313" key="1">
    <source>
        <dbReference type="EMBL" id="KAI4376007.1"/>
    </source>
</evidence>
<dbReference type="EMBL" id="CM042883">
    <property type="protein sequence ID" value="KAI4376007.1"/>
    <property type="molecule type" value="Genomic_DNA"/>
</dbReference>
<keyword evidence="2" id="KW-1185">Reference proteome</keyword>
<sequence>MAQLPKLYDFLLPISLAYLFFCNTIGTAAVPRPASPQPSHHFVLVHGAAHGAWCWFEIITLLRSSGHRVTALDMAASGIDPQEANNIRSVADYFQPLADFIVALPSTERVILVGHSYGGIGLTYSMELFPQKIAVAIFVTALMPGPTLDVSVVNQEVSMSLQSLLDSTYSYNNGSNNPPTSVLVGPTSLATKLYQLSPVDDLVLATLLVRRFPLFTEENLSDVIRPTKERYGRVKRVYIMSGQDQVLKVDFLEKMIRGNPPDEVLKVNDSDHMVMFSKPTELSELLLRIAGQYS</sequence>
<evidence type="ECO:0000313" key="2">
    <source>
        <dbReference type="Proteomes" id="UP001057402"/>
    </source>
</evidence>
<accession>A0ACB9RC20</accession>
<reference evidence="2" key="1">
    <citation type="journal article" date="2023" name="Front. Plant Sci.">
        <title>Chromosomal-level genome assembly of Melastoma candidum provides insights into trichome evolution.</title>
        <authorList>
            <person name="Zhong Y."/>
            <person name="Wu W."/>
            <person name="Sun C."/>
            <person name="Zou P."/>
            <person name="Liu Y."/>
            <person name="Dai S."/>
            <person name="Zhou R."/>
        </authorList>
    </citation>
    <scope>NUCLEOTIDE SEQUENCE [LARGE SCALE GENOMIC DNA]</scope>
</reference>
<name>A0ACB9RC20_9MYRT</name>